<evidence type="ECO:0008006" key="3">
    <source>
        <dbReference type="Google" id="ProtNLM"/>
    </source>
</evidence>
<dbReference type="RefSeq" id="WP_406259142.1">
    <property type="nucleotide sequence ID" value="NZ_CP108125.1"/>
</dbReference>
<keyword evidence="2" id="KW-1185">Reference proteome</keyword>
<dbReference type="EMBL" id="CP108125">
    <property type="protein sequence ID" value="WTO85662.1"/>
    <property type="molecule type" value="Genomic_DNA"/>
</dbReference>
<gene>
    <name evidence="1" type="ORF">OHU27_25820</name>
</gene>
<accession>A0ABZ1IZD0</accession>
<name>A0ABZ1IZD0_9ACTN</name>
<reference evidence="1 2" key="1">
    <citation type="submission" date="2022-10" db="EMBL/GenBank/DDBJ databases">
        <title>The complete genomes of actinobacterial strains from the NBC collection.</title>
        <authorList>
            <person name="Joergensen T.S."/>
            <person name="Alvarez Arevalo M."/>
            <person name="Sterndorff E.B."/>
            <person name="Faurdal D."/>
            <person name="Vuksanovic O."/>
            <person name="Mourched A.-S."/>
            <person name="Charusanti P."/>
            <person name="Shaw S."/>
            <person name="Blin K."/>
            <person name="Weber T."/>
        </authorList>
    </citation>
    <scope>NUCLEOTIDE SEQUENCE [LARGE SCALE GENOMIC DNA]</scope>
    <source>
        <strain evidence="1 2">NBC_00206</strain>
    </source>
</reference>
<organism evidence="1 2">
    <name type="scientific">Streptomyces nigra</name>
    <dbReference type="NCBI Taxonomy" id="1827580"/>
    <lineage>
        <taxon>Bacteria</taxon>
        <taxon>Bacillati</taxon>
        <taxon>Actinomycetota</taxon>
        <taxon>Actinomycetes</taxon>
        <taxon>Kitasatosporales</taxon>
        <taxon>Streptomycetaceae</taxon>
        <taxon>Streptomyces</taxon>
    </lineage>
</organism>
<evidence type="ECO:0000313" key="1">
    <source>
        <dbReference type="EMBL" id="WTO85662.1"/>
    </source>
</evidence>
<sequence length="110" mass="12121">MAYVDALNSRSVARLIDVGGVEDETWSRREAERILADRGGRGWRIEGVRVDLDMGPDTGSARLEAEDKTGRPLRDTFTVIREGGAWHLAFFTQQPAESGKESTSTDRPGS</sequence>
<evidence type="ECO:0000313" key="2">
    <source>
        <dbReference type="Proteomes" id="UP001622690"/>
    </source>
</evidence>
<protein>
    <recommendedName>
        <fullName evidence="3">DUF4878 domain-containing protein</fullName>
    </recommendedName>
</protein>
<proteinExistence type="predicted"/>
<dbReference type="Proteomes" id="UP001622690">
    <property type="component" value="Chromosome"/>
</dbReference>